<protein>
    <submittedName>
        <fullName evidence="5">Piwi-domain-containing protein</fullName>
    </submittedName>
</protein>
<dbReference type="Pfam" id="PF16487">
    <property type="entry name" value="ArgoMid"/>
    <property type="match status" value="1"/>
</dbReference>
<dbReference type="Pfam" id="PF08699">
    <property type="entry name" value="ArgoL1"/>
    <property type="match status" value="1"/>
</dbReference>
<evidence type="ECO:0000313" key="6">
    <source>
        <dbReference type="Proteomes" id="UP000245771"/>
    </source>
</evidence>
<dbReference type="SUPFAM" id="SSF53098">
    <property type="entry name" value="Ribonuclease H-like"/>
    <property type="match status" value="1"/>
</dbReference>
<dbReference type="SUPFAM" id="SSF101690">
    <property type="entry name" value="PAZ domain"/>
    <property type="match status" value="2"/>
</dbReference>
<evidence type="ECO:0000256" key="2">
    <source>
        <dbReference type="SAM" id="MobiDB-lite"/>
    </source>
</evidence>
<dbReference type="AlphaFoldDB" id="A0A316VK41"/>
<dbReference type="InterPro" id="IPR003100">
    <property type="entry name" value="PAZ_dom"/>
</dbReference>
<accession>A0A316VK41</accession>
<evidence type="ECO:0000256" key="1">
    <source>
        <dbReference type="RuleBase" id="RU361178"/>
    </source>
</evidence>
<dbReference type="Pfam" id="PF02170">
    <property type="entry name" value="PAZ"/>
    <property type="match status" value="1"/>
</dbReference>
<organism evidence="5 6">
    <name type="scientific">Meira miltonrushii</name>
    <dbReference type="NCBI Taxonomy" id="1280837"/>
    <lineage>
        <taxon>Eukaryota</taxon>
        <taxon>Fungi</taxon>
        <taxon>Dikarya</taxon>
        <taxon>Basidiomycota</taxon>
        <taxon>Ustilaginomycotina</taxon>
        <taxon>Exobasidiomycetes</taxon>
        <taxon>Exobasidiales</taxon>
        <taxon>Brachybasidiaceae</taxon>
        <taxon>Meira</taxon>
    </lineage>
</organism>
<dbReference type="Gene3D" id="3.40.50.2300">
    <property type="match status" value="1"/>
</dbReference>
<dbReference type="Pfam" id="PF02171">
    <property type="entry name" value="Piwi"/>
    <property type="match status" value="1"/>
</dbReference>
<name>A0A316VK41_9BASI</name>
<dbReference type="EMBL" id="KZ819603">
    <property type="protein sequence ID" value="PWN36391.1"/>
    <property type="molecule type" value="Genomic_DNA"/>
</dbReference>
<dbReference type="SMART" id="SM00949">
    <property type="entry name" value="PAZ"/>
    <property type="match status" value="1"/>
</dbReference>
<sequence length="944" mass="105403">MAADQAQENRTELIDKRDLNEYSSFALVDAVPRPDGGGKQGKPVGVIANLYKTQYNPSLSITHYDVSIVPMMEDEAGGPLRPLPMDGSKPLPADVLFLVFNTAIRQMDNLTSQQRKAICFDGRKNAYTCRELPLQQETINVELDPRPDAGGRQRRKRLFRVKFARTNEFSSDIINRFIRADPQTIRSSGSAFVENLSRVLQSLNIAFRVDAIEKYRAHGAGGRRFFDPARATPIANGAEIWRGFFQSVLPLRGGLFLNLDVAFSPFLCQGPFLEVAAKILSQGGGGGGGRGGRGGGRGYGGRGGGRGGYDGGRGGDAPRPITDLGQREIHQLRKVLRNVNIQTTHRQGGKLEKFRGFTPTSAQTTMFMRDGREISVASYMLEAYNIRLRHPHLPCLILGGKSTFVPPELCTVVGNSPIPPQKMLPGQVQEMIRHSAQEPSKRLEETNNWRRIRNYEANEKLTNWELNVDKRPVEMQARVLQPPRLAYQREVQPRDGSWNLRGQRFVSSGVTLVTPVIINFTRENPRACEDFIHKLFEQCSNLGMNIRASNIQCINEQPDPARIRTIFTDVGKAAYHASGSHTPPQIFICFVDQQNDIYPEIKRVACMDLATTVPTQCLNARKALNPKGQDQYLGNIAMKINIKLGGCNQVLPDPRDTPKIGQETQAIGLDVQHPPPGQERESIVAAVCTLDGAGRRLGNQIVTQSNPHGHQQETILKSEILFTKLLQMWRKANNGNLPKNVIVFRDGVSQGEYMKVSEIEVTQLKKACTNPEFGKNYNPKIVYVINTKRHRTRFFPKDQRDADRSGNLPAGTVVDTMVTHPYIFEFYIQTHAGLVGTTRPSKCDVLFDDLRFTSDEMQRLINSLSYTYQRATRSVSQVPMAKYAHFLAEKAGYLLFSSSMSDTESTVSGGRSAPRSTVEQVIERLNKDNGRSSLVNLFSTPWFL</sequence>
<feature type="domain" description="Piwi" evidence="4">
    <location>
        <begin position="613"/>
        <end position="896"/>
    </location>
</feature>
<evidence type="ECO:0000313" key="5">
    <source>
        <dbReference type="EMBL" id="PWN36391.1"/>
    </source>
</evidence>
<dbReference type="FunCoup" id="A0A316VK41">
    <property type="interactions" value="211"/>
</dbReference>
<dbReference type="PROSITE" id="PS50822">
    <property type="entry name" value="PIWI"/>
    <property type="match status" value="1"/>
</dbReference>
<gene>
    <name evidence="5" type="ORF">FA14DRAFT_190279</name>
</gene>
<dbReference type="STRING" id="1280837.A0A316VK41"/>
<dbReference type="InParanoid" id="A0A316VK41"/>
<evidence type="ECO:0000259" key="4">
    <source>
        <dbReference type="PROSITE" id="PS50822"/>
    </source>
</evidence>
<dbReference type="SMART" id="SM01163">
    <property type="entry name" value="DUF1785"/>
    <property type="match status" value="1"/>
</dbReference>
<evidence type="ECO:0000259" key="3">
    <source>
        <dbReference type="PROSITE" id="PS50821"/>
    </source>
</evidence>
<dbReference type="SMART" id="SM00950">
    <property type="entry name" value="Piwi"/>
    <property type="match status" value="1"/>
</dbReference>
<dbReference type="Gene3D" id="2.170.260.10">
    <property type="entry name" value="paz domain"/>
    <property type="match status" value="1"/>
</dbReference>
<proteinExistence type="inferred from homology"/>
<dbReference type="OrthoDB" id="10252740at2759"/>
<keyword evidence="6" id="KW-1185">Reference proteome</keyword>
<feature type="compositionally biased region" description="Gly residues" evidence="2">
    <location>
        <begin position="283"/>
        <end position="315"/>
    </location>
</feature>
<dbReference type="Gene3D" id="3.30.420.10">
    <property type="entry name" value="Ribonuclease H-like superfamily/Ribonuclease H"/>
    <property type="match status" value="1"/>
</dbReference>
<feature type="region of interest" description="Disordered" evidence="2">
    <location>
        <begin position="283"/>
        <end position="321"/>
    </location>
</feature>
<dbReference type="InterPro" id="IPR036397">
    <property type="entry name" value="RNaseH_sf"/>
</dbReference>
<dbReference type="GO" id="GO:0003723">
    <property type="term" value="F:RNA binding"/>
    <property type="evidence" value="ECO:0007669"/>
    <property type="project" value="InterPro"/>
</dbReference>
<dbReference type="CDD" id="cd02846">
    <property type="entry name" value="PAZ_argonaute_like"/>
    <property type="match status" value="1"/>
</dbReference>
<dbReference type="PANTHER" id="PTHR22891">
    <property type="entry name" value="EUKARYOTIC TRANSLATION INITIATION FACTOR 2C"/>
    <property type="match status" value="1"/>
</dbReference>
<dbReference type="RefSeq" id="XP_025356693.1">
    <property type="nucleotide sequence ID" value="XM_025501784.1"/>
</dbReference>
<reference evidence="5 6" key="1">
    <citation type="journal article" date="2018" name="Mol. Biol. Evol.">
        <title>Broad Genomic Sampling Reveals a Smut Pathogenic Ancestry of the Fungal Clade Ustilaginomycotina.</title>
        <authorList>
            <person name="Kijpornyongpan T."/>
            <person name="Mondo S.J."/>
            <person name="Barry K."/>
            <person name="Sandor L."/>
            <person name="Lee J."/>
            <person name="Lipzen A."/>
            <person name="Pangilinan J."/>
            <person name="LaButti K."/>
            <person name="Hainaut M."/>
            <person name="Henrissat B."/>
            <person name="Grigoriev I.V."/>
            <person name="Spatafora J.W."/>
            <person name="Aime M.C."/>
        </authorList>
    </citation>
    <scope>NUCLEOTIDE SEQUENCE [LARGE SCALE GENOMIC DNA]</scope>
    <source>
        <strain evidence="5 6">MCA 3882</strain>
    </source>
</reference>
<dbReference type="InterPro" id="IPR032474">
    <property type="entry name" value="Argonaute_N"/>
</dbReference>
<dbReference type="InterPro" id="IPR003165">
    <property type="entry name" value="Piwi"/>
</dbReference>
<dbReference type="InterPro" id="IPR012337">
    <property type="entry name" value="RNaseH-like_sf"/>
</dbReference>
<feature type="domain" description="PAZ" evidence="3">
    <location>
        <begin position="320"/>
        <end position="414"/>
    </location>
</feature>
<comment type="similarity">
    <text evidence="1">Belongs to the argonaute family.</text>
</comment>
<dbReference type="InterPro" id="IPR014811">
    <property type="entry name" value="ArgoL1"/>
</dbReference>
<dbReference type="PROSITE" id="PS50821">
    <property type="entry name" value="PAZ"/>
    <property type="match status" value="1"/>
</dbReference>
<dbReference type="InterPro" id="IPR032473">
    <property type="entry name" value="Argonaute_Mid_dom"/>
</dbReference>
<dbReference type="InterPro" id="IPR036085">
    <property type="entry name" value="PAZ_dom_sf"/>
</dbReference>
<dbReference type="Pfam" id="PF16486">
    <property type="entry name" value="ArgoN"/>
    <property type="match status" value="1"/>
</dbReference>
<dbReference type="Proteomes" id="UP000245771">
    <property type="component" value="Unassembled WGS sequence"/>
</dbReference>
<dbReference type="GeneID" id="37023565"/>